<dbReference type="EMBL" id="JAAOAO010000286">
    <property type="protein sequence ID" value="KAF5550334.1"/>
    <property type="molecule type" value="Genomic_DNA"/>
</dbReference>
<gene>
    <name evidence="2" type="ORF">FNAPI_7757</name>
</gene>
<evidence type="ECO:0000313" key="2">
    <source>
        <dbReference type="EMBL" id="KAF5550334.1"/>
    </source>
</evidence>
<organism evidence="2 3">
    <name type="scientific">Fusarium napiforme</name>
    <dbReference type="NCBI Taxonomy" id="42672"/>
    <lineage>
        <taxon>Eukaryota</taxon>
        <taxon>Fungi</taxon>
        <taxon>Dikarya</taxon>
        <taxon>Ascomycota</taxon>
        <taxon>Pezizomycotina</taxon>
        <taxon>Sordariomycetes</taxon>
        <taxon>Hypocreomycetidae</taxon>
        <taxon>Hypocreales</taxon>
        <taxon>Nectriaceae</taxon>
        <taxon>Fusarium</taxon>
        <taxon>Fusarium fujikuroi species complex</taxon>
    </lineage>
</organism>
<reference evidence="2 3" key="1">
    <citation type="submission" date="2020-05" db="EMBL/GenBank/DDBJ databases">
        <title>Identification and distribution of gene clusters putatively required for synthesis of sphingolipid metabolism inhibitors in phylogenetically diverse species of the filamentous fungus Fusarium.</title>
        <authorList>
            <person name="Kim H.-S."/>
            <person name="Busman M."/>
            <person name="Brown D.W."/>
            <person name="Divon H."/>
            <person name="Uhlig S."/>
            <person name="Proctor R.H."/>
        </authorList>
    </citation>
    <scope>NUCLEOTIDE SEQUENCE [LARGE SCALE GENOMIC DNA]</scope>
    <source>
        <strain evidence="2 3">NRRL 25196</strain>
    </source>
</reference>
<sequence>MHVLLKSLTFVLLPAQARFAYGGPCKPSSSTSNSQVSTVTTAIDEISTSQSATISTVLTSEINSATTLDMYSTLTTGSELSVTTLSPATSISLTVSELSSTATLDEASTTTASSEFSTSTALPEAVTTTSIDIPLGTTLTAILVQDGSEVNAFLPMDDDNYENSYIISDPTAKSAGALFGLDRDTSRLYAILPSGEKLYAVSCIQCSGYQFRFLNEEQRQSEYFVAYARCTEGENRYLNCIPEGGPDSSYPYMYFYRSQGVRYFQTRDSGRYGQPAVEFRLG</sequence>
<keyword evidence="1" id="KW-0732">Signal</keyword>
<evidence type="ECO:0000256" key="1">
    <source>
        <dbReference type="SAM" id="SignalP"/>
    </source>
</evidence>
<evidence type="ECO:0000313" key="3">
    <source>
        <dbReference type="Proteomes" id="UP000574317"/>
    </source>
</evidence>
<protein>
    <submittedName>
        <fullName evidence="2">Uncharacterized protein</fullName>
    </submittedName>
</protein>
<comment type="caution">
    <text evidence="2">The sequence shown here is derived from an EMBL/GenBank/DDBJ whole genome shotgun (WGS) entry which is preliminary data.</text>
</comment>
<keyword evidence="3" id="KW-1185">Reference proteome</keyword>
<name>A0A8H5J7P2_9HYPO</name>
<dbReference type="AlphaFoldDB" id="A0A8H5J7P2"/>
<dbReference type="Proteomes" id="UP000574317">
    <property type="component" value="Unassembled WGS sequence"/>
</dbReference>
<accession>A0A8H5J7P2</accession>
<feature type="chain" id="PRO_5034636885" evidence="1">
    <location>
        <begin position="23"/>
        <end position="282"/>
    </location>
</feature>
<feature type="signal peptide" evidence="1">
    <location>
        <begin position="1"/>
        <end position="22"/>
    </location>
</feature>
<proteinExistence type="predicted"/>